<dbReference type="InterPro" id="IPR027417">
    <property type="entry name" value="P-loop_NTPase"/>
</dbReference>
<dbReference type="RefSeq" id="WP_344575267.1">
    <property type="nucleotide sequence ID" value="NZ_BAAARK010000006.1"/>
</dbReference>
<name>A0ABN3RQI6_9ACTN</name>
<dbReference type="Pfam" id="PF08530">
    <property type="entry name" value="PepX_C"/>
    <property type="match status" value="1"/>
</dbReference>
<dbReference type="Pfam" id="PF12146">
    <property type="entry name" value="Hydrolase_4"/>
    <property type="match status" value="1"/>
</dbReference>
<dbReference type="InterPro" id="IPR008979">
    <property type="entry name" value="Galactose-bd-like_sf"/>
</dbReference>
<dbReference type="SUPFAM" id="SSF49785">
    <property type="entry name" value="Galactose-binding domain-like"/>
    <property type="match status" value="1"/>
</dbReference>
<dbReference type="InterPro" id="IPR022742">
    <property type="entry name" value="Hydrolase_4"/>
</dbReference>
<dbReference type="SMART" id="SM00939">
    <property type="entry name" value="PepX_C"/>
    <property type="match status" value="1"/>
</dbReference>
<keyword evidence="4" id="KW-0067">ATP-binding</keyword>
<dbReference type="PANTHER" id="PTHR43335:SF4">
    <property type="entry name" value="ABC TRANSPORTER, ATP-BINDING PROTEIN"/>
    <property type="match status" value="1"/>
</dbReference>
<dbReference type="SUPFAM" id="SSF52540">
    <property type="entry name" value="P-loop containing nucleoside triphosphate hydrolases"/>
    <property type="match status" value="1"/>
</dbReference>
<dbReference type="InterPro" id="IPR013736">
    <property type="entry name" value="Xaa-Pro_dipept_C"/>
</dbReference>
<dbReference type="InterPro" id="IPR003439">
    <property type="entry name" value="ABC_transporter-like_ATP-bd"/>
</dbReference>
<evidence type="ECO:0000256" key="5">
    <source>
        <dbReference type="SAM" id="MobiDB-lite"/>
    </source>
</evidence>
<dbReference type="Gene3D" id="3.40.50.300">
    <property type="entry name" value="P-loop containing nucleotide triphosphate hydrolases"/>
    <property type="match status" value="1"/>
</dbReference>
<evidence type="ECO:0000256" key="1">
    <source>
        <dbReference type="ARBA" id="ARBA00005417"/>
    </source>
</evidence>
<dbReference type="PROSITE" id="PS00211">
    <property type="entry name" value="ABC_TRANSPORTER_1"/>
    <property type="match status" value="1"/>
</dbReference>
<evidence type="ECO:0000259" key="6">
    <source>
        <dbReference type="PROSITE" id="PS50893"/>
    </source>
</evidence>
<gene>
    <name evidence="7" type="ORF">GCM10009864_25910</name>
</gene>
<dbReference type="SMART" id="SM00382">
    <property type="entry name" value="AAA"/>
    <property type="match status" value="1"/>
</dbReference>
<evidence type="ECO:0000256" key="4">
    <source>
        <dbReference type="ARBA" id="ARBA00022840"/>
    </source>
</evidence>
<evidence type="ECO:0000256" key="3">
    <source>
        <dbReference type="ARBA" id="ARBA00022741"/>
    </source>
</evidence>
<dbReference type="PANTHER" id="PTHR43335">
    <property type="entry name" value="ABC TRANSPORTER, ATP-BINDING PROTEIN"/>
    <property type="match status" value="1"/>
</dbReference>
<dbReference type="SUPFAM" id="SSF53474">
    <property type="entry name" value="alpha/beta-Hydrolases"/>
    <property type="match status" value="1"/>
</dbReference>
<dbReference type="InterPro" id="IPR017871">
    <property type="entry name" value="ABC_transporter-like_CS"/>
</dbReference>
<keyword evidence="3" id="KW-0547">Nucleotide-binding</keyword>
<feature type="domain" description="ABC transporter" evidence="6">
    <location>
        <begin position="656"/>
        <end position="884"/>
    </location>
</feature>
<dbReference type="Gene3D" id="2.60.120.260">
    <property type="entry name" value="Galactose-binding domain-like"/>
    <property type="match status" value="1"/>
</dbReference>
<dbReference type="InterPro" id="IPR029058">
    <property type="entry name" value="AB_hydrolase_fold"/>
</dbReference>
<keyword evidence="8" id="KW-1185">Reference proteome</keyword>
<sequence length="952" mass="98765">MIRSVPTDSDRRVAVDQMRAHKTTRTSNERRPPLPRRARRRAAVLVLVLLAAGAAAWASAGGTPRIRVEEHLYRLPERPGSAARISLDTSLYLPARTPAPAILLSPGFAADKENVDEQAREFAADGFVVQTFSPRGFGRSTGRIGLNDPDREVADARYLLDRLAGRPEVRRDGPRDPRVAVVGASYGGALSLLLAGTDRRVDAVVPIATYHDLAASLVPNAGRGQAATAPTPAAGTAGTGAPGVLKTGWSGLFFSAGLDSRLTSGPGARVGTGRTPDRSAVCGRFTDEVCRAYTDLVTHGTMSPATARLLHRVSPASVAGAITAPTLLVQGEQDTLFGLDQADATARRIAAAGGPVQVVWFAGGHDGSMPGSGLRARIARWLEHRLTGTGTDPFGAFEYDVQGALRPEGAESVRTVRAGAYPGLAHDRTARRELALTGTEQVIAKPPGALPAALSGVPGLNGLLGDAARLLPAESTDPPGQSARFTAPRLDSQLLVTGSATVRLRVRAVGEPGDGVLFAKLYDVGPDGGTALPGGAVAPIRLAGLPRDGTPVEVAVVLPAVVHPVESGHALRLVVGTTDQGFQSRTTEPAVYRVAVAGPLSVPAVSAEAPPSTWPVAQLAGIAGAVAATGMLVALLAYRHRRARGGADPALRDTPLVVDGLTRTLPDGSTPVDGVSFRVERGQVFGLLGPNGAGKTTTLRMLMGLITPAAGGIRVFGHRIAPGAPVLSRVGCFVEGAGFQPHLSGRTNLRLYWAATGRPAEQARQAEALEIAGLGTALDRPVGTYSQGMRQRLAIAQAMLGLPDLLVLDEPANGLDPPQIRQLRGVLRRYAETGRTVLVSSHLLAEVEQTCTHIAIMRRGRLLASGPVGELAAGTGEFSFTVDRPEAAAQALRALPGVASVEIGDDVVRAALTGTGAGEAVAALVGAGVSVRRAVPHRGLEDAFLHLVGEAR</sequence>
<protein>
    <submittedName>
        <fullName evidence="7">Alpha/beta fold hydrolase</fullName>
    </submittedName>
</protein>
<evidence type="ECO:0000313" key="8">
    <source>
        <dbReference type="Proteomes" id="UP001500994"/>
    </source>
</evidence>
<reference evidence="7 8" key="1">
    <citation type="journal article" date="2019" name="Int. J. Syst. Evol. Microbiol.">
        <title>The Global Catalogue of Microorganisms (GCM) 10K type strain sequencing project: providing services to taxonomists for standard genome sequencing and annotation.</title>
        <authorList>
            <consortium name="The Broad Institute Genomics Platform"/>
            <consortium name="The Broad Institute Genome Sequencing Center for Infectious Disease"/>
            <person name="Wu L."/>
            <person name="Ma J."/>
        </authorList>
    </citation>
    <scope>NUCLEOTIDE SEQUENCE [LARGE SCALE GENOMIC DNA]</scope>
    <source>
        <strain evidence="7 8">JCM 16374</strain>
    </source>
</reference>
<comment type="similarity">
    <text evidence="1">Belongs to the ABC transporter superfamily.</text>
</comment>
<accession>A0ABN3RQI6</accession>
<dbReference type="EMBL" id="BAAARK010000006">
    <property type="protein sequence ID" value="GAA2658100.1"/>
    <property type="molecule type" value="Genomic_DNA"/>
</dbReference>
<evidence type="ECO:0000256" key="2">
    <source>
        <dbReference type="ARBA" id="ARBA00022448"/>
    </source>
</evidence>
<organism evidence="7 8">
    <name type="scientific">Streptomyces lunalinharesii</name>
    <dbReference type="NCBI Taxonomy" id="333384"/>
    <lineage>
        <taxon>Bacteria</taxon>
        <taxon>Bacillati</taxon>
        <taxon>Actinomycetota</taxon>
        <taxon>Actinomycetes</taxon>
        <taxon>Kitasatosporales</taxon>
        <taxon>Streptomycetaceae</taxon>
        <taxon>Streptomyces</taxon>
    </lineage>
</organism>
<dbReference type="GO" id="GO:0016787">
    <property type="term" value="F:hydrolase activity"/>
    <property type="evidence" value="ECO:0007669"/>
    <property type="project" value="UniProtKB-KW"/>
</dbReference>
<dbReference type="Pfam" id="PF00005">
    <property type="entry name" value="ABC_tran"/>
    <property type="match status" value="1"/>
</dbReference>
<feature type="region of interest" description="Disordered" evidence="5">
    <location>
        <begin position="1"/>
        <end position="36"/>
    </location>
</feature>
<proteinExistence type="inferred from homology"/>
<evidence type="ECO:0000313" key="7">
    <source>
        <dbReference type="EMBL" id="GAA2658100.1"/>
    </source>
</evidence>
<dbReference type="PROSITE" id="PS50893">
    <property type="entry name" value="ABC_TRANSPORTER_2"/>
    <property type="match status" value="1"/>
</dbReference>
<dbReference type="InterPro" id="IPR003593">
    <property type="entry name" value="AAA+_ATPase"/>
</dbReference>
<comment type="caution">
    <text evidence="7">The sequence shown here is derived from an EMBL/GenBank/DDBJ whole genome shotgun (WGS) entry which is preliminary data.</text>
</comment>
<keyword evidence="7" id="KW-0378">Hydrolase</keyword>
<keyword evidence="2" id="KW-0813">Transport</keyword>
<dbReference type="Gene3D" id="3.40.50.1820">
    <property type="entry name" value="alpha/beta hydrolase"/>
    <property type="match status" value="1"/>
</dbReference>
<dbReference type="Proteomes" id="UP001500994">
    <property type="component" value="Unassembled WGS sequence"/>
</dbReference>